<sequence length="142" mass="14046">MEFETSNMSRRQVVVGAGVGTLAAALSACGSGGEAPAEQPAESPDAGASAGESLVKVADVPVGSGVVLEDLVVTQPTPGAFTGLSNVCTHKGCKVSEVVGGEIVCPCHGSRFGLDGSVVKGPATEPLKSRPVAVEGDEVVLT</sequence>
<organism evidence="12 13">
    <name type="scientific">Mycolicibacterium monacense</name>
    <name type="common">Mycobacterium monacense</name>
    <dbReference type="NCBI Taxonomy" id="85693"/>
    <lineage>
        <taxon>Bacteria</taxon>
        <taxon>Bacillati</taxon>
        <taxon>Actinomycetota</taxon>
        <taxon>Actinomycetes</taxon>
        <taxon>Mycobacteriales</taxon>
        <taxon>Mycobacteriaceae</taxon>
        <taxon>Mycolicibacterium</taxon>
    </lineage>
</organism>
<evidence type="ECO:0000256" key="7">
    <source>
        <dbReference type="ARBA" id="ARBA00023157"/>
    </source>
</evidence>
<dbReference type="InterPro" id="IPR017941">
    <property type="entry name" value="Rieske_2Fe-2S"/>
</dbReference>
<keyword evidence="13" id="KW-1185">Reference proteome</keyword>
<dbReference type="RefSeq" id="WP_407665036.1">
    <property type="nucleotide sequence ID" value="NZ_AP022617.1"/>
</dbReference>
<dbReference type="PANTHER" id="PTHR10134">
    <property type="entry name" value="CYTOCHROME B-C1 COMPLEX SUBUNIT RIESKE, MITOCHONDRIAL"/>
    <property type="match status" value="1"/>
</dbReference>
<evidence type="ECO:0000256" key="10">
    <source>
        <dbReference type="SAM" id="MobiDB-lite"/>
    </source>
</evidence>
<keyword evidence="4" id="KW-0479">Metal-binding</keyword>
<dbReference type="InterPro" id="IPR036922">
    <property type="entry name" value="Rieske_2Fe-2S_sf"/>
</dbReference>
<evidence type="ECO:0000256" key="9">
    <source>
        <dbReference type="ARBA" id="ARBA00034078"/>
    </source>
</evidence>
<dbReference type="InterPro" id="IPR014349">
    <property type="entry name" value="Rieske_Fe-S_prot"/>
</dbReference>
<dbReference type="GO" id="GO:0016705">
    <property type="term" value="F:oxidoreductase activity, acting on paired donors, with incorporation or reduction of molecular oxygen"/>
    <property type="evidence" value="ECO:0007669"/>
    <property type="project" value="UniProtKB-ARBA"/>
</dbReference>
<dbReference type="Proteomes" id="UP000466039">
    <property type="component" value="Chromosome"/>
</dbReference>
<evidence type="ECO:0000256" key="4">
    <source>
        <dbReference type="ARBA" id="ARBA00022723"/>
    </source>
</evidence>
<accession>A0AAD1IU02</accession>
<keyword evidence="3" id="KW-0001">2Fe-2S</keyword>
<dbReference type="InterPro" id="IPR006311">
    <property type="entry name" value="TAT_signal"/>
</dbReference>
<protein>
    <recommendedName>
        <fullName evidence="2">Cytochrome bc1 complex Rieske iron-sulfur subunit</fullName>
    </recommendedName>
    <alternativeName>
        <fullName evidence="8">Cytochrome bc1 reductase complex subunit QcrA</fullName>
    </alternativeName>
</protein>
<evidence type="ECO:0000256" key="8">
    <source>
        <dbReference type="ARBA" id="ARBA00029586"/>
    </source>
</evidence>
<dbReference type="EMBL" id="AP022617">
    <property type="protein sequence ID" value="BBZ59720.1"/>
    <property type="molecule type" value="Genomic_DNA"/>
</dbReference>
<gene>
    <name evidence="12" type="ORF">MMON_10210</name>
</gene>
<comment type="cofactor">
    <cofactor evidence="9">
        <name>[2Fe-2S] cluster</name>
        <dbReference type="ChEBI" id="CHEBI:190135"/>
    </cofactor>
</comment>
<feature type="domain" description="Rieske" evidence="11">
    <location>
        <begin position="52"/>
        <end position="141"/>
    </location>
</feature>
<keyword evidence="6" id="KW-0411">Iron-sulfur</keyword>
<name>A0AAD1IU02_MYCMB</name>
<dbReference type="AlphaFoldDB" id="A0AAD1IU02"/>
<evidence type="ECO:0000313" key="12">
    <source>
        <dbReference type="EMBL" id="BBZ59720.1"/>
    </source>
</evidence>
<comment type="function">
    <text evidence="1">Iron-sulfur subunit of the cytochrome bc1 complex, an essential component of the respiratory electron transport chain required for ATP synthesis. The bc1 complex catalyzes the oxidation of menaquinol and the reduction of cytochrome c in the respiratory chain. The bc1 complex operates through a Q-cycle mechanism that couples electron transfer to generation of the proton gradient that drives ATP synthesis.</text>
</comment>
<dbReference type="GO" id="GO:0004497">
    <property type="term" value="F:monooxygenase activity"/>
    <property type="evidence" value="ECO:0007669"/>
    <property type="project" value="UniProtKB-ARBA"/>
</dbReference>
<keyword evidence="5" id="KW-0408">Iron</keyword>
<evidence type="ECO:0000256" key="3">
    <source>
        <dbReference type="ARBA" id="ARBA00022714"/>
    </source>
</evidence>
<dbReference type="Gene3D" id="2.102.10.10">
    <property type="entry name" value="Rieske [2Fe-2S] iron-sulphur domain"/>
    <property type="match status" value="1"/>
</dbReference>
<reference evidence="12 13" key="1">
    <citation type="journal article" date="2019" name="Emerg. Microbes Infect.">
        <title>Comprehensive subspecies identification of 175 nontuberculous mycobacteria species based on 7547 genomic profiles.</title>
        <authorList>
            <person name="Matsumoto Y."/>
            <person name="Kinjo T."/>
            <person name="Motooka D."/>
            <person name="Nabeya D."/>
            <person name="Jung N."/>
            <person name="Uechi K."/>
            <person name="Horii T."/>
            <person name="Iida T."/>
            <person name="Fujita J."/>
            <person name="Nakamura S."/>
        </authorList>
    </citation>
    <scope>NUCLEOTIDE SEQUENCE [LARGE SCALE GENOMIC DNA]</scope>
    <source>
        <strain evidence="12 13">JCM 15658</strain>
    </source>
</reference>
<dbReference type="PROSITE" id="PS51296">
    <property type="entry name" value="RIESKE"/>
    <property type="match status" value="1"/>
</dbReference>
<evidence type="ECO:0000256" key="2">
    <source>
        <dbReference type="ARBA" id="ARBA00015816"/>
    </source>
</evidence>
<dbReference type="CDD" id="cd03467">
    <property type="entry name" value="Rieske"/>
    <property type="match status" value="1"/>
</dbReference>
<evidence type="ECO:0000313" key="13">
    <source>
        <dbReference type="Proteomes" id="UP000466039"/>
    </source>
</evidence>
<evidence type="ECO:0000256" key="1">
    <source>
        <dbReference type="ARBA" id="ARBA00002494"/>
    </source>
</evidence>
<evidence type="ECO:0000256" key="6">
    <source>
        <dbReference type="ARBA" id="ARBA00023014"/>
    </source>
</evidence>
<dbReference type="GO" id="GO:0016020">
    <property type="term" value="C:membrane"/>
    <property type="evidence" value="ECO:0007669"/>
    <property type="project" value="InterPro"/>
</dbReference>
<evidence type="ECO:0000259" key="11">
    <source>
        <dbReference type="PROSITE" id="PS51296"/>
    </source>
</evidence>
<keyword evidence="7" id="KW-1015">Disulfide bond</keyword>
<evidence type="ECO:0000256" key="5">
    <source>
        <dbReference type="ARBA" id="ARBA00023004"/>
    </source>
</evidence>
<dbReference type="Pfam" id="PF00355">
    <property type="entry name" value="Rieske"/>
    <property type="match status" value="1"/>
</dbReference>
<dbReference type="GO" id="GO:0051537">
    <property type="term" value="F:2 iron, 2 sulfur cluster binding"/>
    <property type="evidence" value="ECO:0007669"/>
    <property type="project" value="UniProtKB-KW"/>
</dbReference>
<dbReference type="PROSITE" id="PS51318">
    <property type="entry name" value="TAT"/>
    <property type="match status" value="1"/>
</dbReference>
<dbReference type="InterPro" id="IPR005805">
    <property type="entry name" value="Rieske_Fe-S_prot_C"/>
</dbReference>
<dbReference type="PRINTS" id="PR00162">
    <property type="entry name" value="RIESKE"/>
</dbReference>
<dbReference type="GO" id="GO:0046872">
    <property type="term" value="F:metal ion binding"/>
    <property type="evidence" value="ECO:0007669"/>
    <property type="project" value="UniProtKB-KW"/>
</dbReference>
<feature type="region of interest" description="Disordered" evidence="10">
    <location>
        <begin position="33"/>
        <end position="52"/>
    </location>
</feature>
<dbReference type="SUPFAM" id="SSF50022">
    <property type="entry name" value="ISP domain"/>
    <property type="match status" value="1"/>
</dbReference>
<proteinExistence type="predicted"/>